<name>A0ACC2JSN7_9PEZI</name>
<reference evidence="1" key="1">
    <citation type="submission" date="2022-12" db="EMBL/GenBank/DDBJ databases">
        <title>Genome Sequence of Lasiodiplodia mahajangana.</title>
        <authorList>
            <person name="Buettner E."/>
        </authorList>
    </citation>
    <scope>NUCLEOTIDE SEQUENCE</scope>
    <source>
        <strain evidence="1">VT137</strain>
    </source>
</reference>
<evidence type="ECO:0000313" key="1">
    <source>
        <dbReference type="EMBL" id="KAJ8130273.1"/>
    </source>
</evidence>
<dbReference type="Proteomes" id="UP001153332">
    <property type="component" value="Unassembled WGS sequence"/>
</dbReference>
<sequence>MRLGLSSGWKRLSQHTLSQLSNNRTLRFLQDGTFQITVFSDLHFAEDEDSTKGPMQDAKTAEVVKKVLERENSQLVVLNGDLISGYGTTADNVTLYLDQVVAPIVDLGLPWATTYGNHDNQAYSKSTDLLKREQGYENSLTQNMIPDNSHAGVSNYFLQVYSASGNPDAPELILWFFDSRGGDEPQDWVDDSVVDWFKETSASLTQQYNKIIPSLAFFHIPITATYEFQEDPGVDPSKEPGIDGETVWWQGRGFDNKTGHDVAFMTALSNTDGLLATFSGHDHDNDWCYKWKPSTNQTVVGDGVSVCYGRHTGYGGYGDLARGGRQILLRQETLSKELVTWIRLEDGLVPENVTLNATYGQDEYHSPSQQIGLKRSAPGLRPSKDTR</sequence>
<keyword evidence="2" id="KW-1185">Reference proteome</keyword>
<evidence type="ECO:0000313" key="2">
    <source>
        <dbReference type="Proteomes" id="UP001153332"/>
    </source>
</evidence>
<accession>A0ACC2JSN7</accession>
<protein>
    <submittedName>
        <fullName evidence="1">Uncharacterized protein</fullName>
    </submittedName>
</protein>
<dbReference type="EMBL" id="JAPUUL010000537">
    <property type="protein sequence ID" value="KAJ8130273.1"/>
    <property type="molecule type" value="Genomic_DNA"/>
</dbReference>
<comment type="caution">
    <text evidence="1">The sequence shown here is derived from an EMBL/GenBank/DDBJ whole genome shotgun (WGS) entry which is preliminary data.</text>
</comment>
<gene>
    <name evidence="1" type="ORF">O1611_g3355</name>
</gene>
<organism evidence="1 2">
    <name type="scientific">Lasiodiplodia mahajangana</name>
    <dbReference type="NCBI Taxonomy" id="1108764"/>
    <lineage>
        <taxon>Eukaryota</taxon>
        <taxon>Fungi</taxon>
        <taxon>Dikarya</taxon>
        <taxon>Ascomycota</taxon>
        <taxon>Pezizomycotina</taxon>
        <taxon>Dothideomycetes</taxon>
        <taxon>Dothideomycetes incertae sedis</taxon>
        <taxon>Botryosphaeriales</taxon>
        <taxon>Botryosphaeriaceae</taxon>
        <taxon>Lasiodiplodia</taxon>
    </lineage>
</organism>
<proteinExistence type="predicted"/>